<organism evidence="1">
    <name type="scientific">Arundo donax</name>
    <name type="common">Giant reed</name>
    <name type="synonym">Donax arundinaceus</name>
    <dbReference type="NCBI Taxonomy" id="35708"/>
    <lineage>
        <taxon>Eukaryota</taxon>
        <taxon>Viridiplantae</taxon>
        <taxon>Streptophyta</taxon>
        <taxon>Embryophyta</taxon>
        <taxon>Tracheophyta</taxon>
        <taxon>Spermatophyta</taxon>
        <taxon>Magnoliopsida</taxon>
        <taxon>Liliopsida</taxon>
        <taxon>Poales</taxon>
        <taxon>Poaceae</taxon>
        <taxon>PACMAD clade</taxon>
        <taxon>Arundinoideae</taxon>
        <taxon>Arundineae</taxon>
        <taxon>Arundo</taxon>
    </lineage>
</organism>
<name>A0A0A9EDK8_ARUDO</name>
<accession>A0A0A9EDK8</accession>
<sequence>MLSLDGILFYENAEYSLMQLVSFLLHLKLLICGDW</sequence>
<dbReference type="EMBL" id="GBRH01199774">
    <property type="protein sequence ID" value="JAD98121.1"/>
    <property type="molecule type" value="Transcribed_RNA"/>
</dbReference>
<reference evidence="1" key="2">
    <citation type="journal article" date="2015" name="Data Brief">
        <title>Shoot transcriptome of the giant reed, Arundo donax.</title>
        <authorList>
            <person name="Barrero R.A."/>
            <person name="Guerrero F.D."/>
            <person name="Moolhuijzen P."/>
            <person name="Goolsby J.A."/>
            <person name="Tidwell J."/>
            <person name="Bellgard S.E."/>
            <person name="Bellgard M.I."/>
        </authorList>
    </citation>
    <scope>NUCLEOTIDE SEQUENCE</scope>
    <source>
        <tissue evidence="1">Shoot tissue taken approximately 20 cm above the soil surface</tissue>
    </source>
</reference>
<evidence type="ECO:0000313" key="1">
    <source>
        <dbReference type="EMBL" id="JAD98121.1"/>
    </source>
</evidence>
<proteinExistence type="predicted"/>
<reference evidence="1" key="1">
    <citation type="submission" date="2014-09" db="EMBL/GenBank/DDBJ databases">
        <authorList>
            <person name="Magalhaes I.L.F."/>
            <person name="Oliveira U."/>
            <person name="Santos F.R."/>
            <person name="Vidigal T.H.D.A."/>
            <person name="Brescovit A.D."/>
            <person name="Santos A.J."/>
        </authorList>
    </citation>
    <scope>NUCLEOTIDE SEQUENCE</scope>
    <source>
        <tissue evidence="1">Shoot tissue taken approximately 20 cm above the soil surface</tissue>
    </source>
</reference>
<protein>
    <submittedName>
        <fullName evidence="1">Uncharacterized protein</fullName>
    </submittedName>
</protein>
<dbReference type="AlphaFoldDB" id="A0A0A9EDK8"/>